<dbReference type="GO" id="GO:0001784">
    <property type="term" value="F:phosphotyrosine residue binding"/>
    <property type="evidence" value="ECO:0007669"/>
    <property type="project" value="TreeGrafter"/>
</dbReference>
<feature type="domain" description="Pesticidal crystal protein Cry22Aa Ig-like" evidence="2">
    <location>
        <begin position="128"/>
        <end position="200"/>
    </location>
</feature>
<reference evidence="3 4" key="1">
    <citation type="submission" date="2015-11" db="EMBL/GenBank/DDBJ databases">
        <title>The genome of Candidatus Endoriftia persephone in Ridgeia piscesae and population structure of the North Eastern Pacific vestimentiferan symbionts.</title>
        <authorList>
            <person name="Perez M."/>
            <person name="Juniper K.S."/>
        </authorList>
    </citation>
    <scope>NUCLEOTIDE SEQUENCE [LARGE SCALE GENOMIC DNA]</scope>
    <source>
        <strain evidence="3">Ind10</strain>
    </source>
</reference>
<dbReference type="Pfam" id="PF16403">
    <property type="entry name" value="Bact_surface_Ig-like"/>
    <property type="match status" value="5"/>
</dbReference>
<evidence type="ECO:0000259" key="2">
    <source>
        <dbReference type="Pfam" id="PF16403"/>
    </source>
</evidence>
<comment type="caution">
    <text evidence="3">The sequence shown here is derived from an EMBL/GenBank/DDBJ whole genome shotgun (WGS) entry which is preliminary data.</text>
</comment>
<dbReference type="PANTHER" id="PTHR15127:SF32">
    <property type="entry name" value="HEAVYWEIGHT, ISOFORM A"/>
    <property type="match status" value="1"/>
</dbReference>
<protein>
    <recommendedName>
        <fullName evidence="2">Pesticidal crystal protein Cry22Aa Ig-like domain-containing protein</fullName>
    </recommendedName>
</protein>
<gene>
    <name evidence="3" type="ORF">Ga0076813_113428</name>
</gene>
<dbReference type="InterPro" id="IPR032179">
    <property type="entry name" value="Cry22Aa_Ig-like"/>
</dbReference>
<dbReference type="EMBL" id="LMXI01000560">
    <property type="protein sequence ID" value="KRT57355.1"/>
    <property type="molecule type" value="Genomic_DNA"/>
</dbReference>
<feature type="domain" description="Pesticidal crystal protein Cry22Aa Ig-like" evidence="2">
    <location>
        <begin position="294"/>
        <end position="366"/>
    </location>
</feature>
<keyword evidence="1" id="KW-0727">SH2 domain</keyword>
<evidence type="ECO:0000313" key="3">
    <source>
        <dbReference type="EMBL" id="KRT57355.1"/>
    </source>
</evidence>
<feature type="domain" description="Pesticidal crystal protein Cry22Aa Ig-like" evidence="2">
    <location>
        <begin position="48"/>
        <end position="120"/>
    </location>
</feature>
<dbReference type="AlphaFoldDB" id="A0A0T5Z3K1"/>
<dbReference type="Proteomes" id="UP000051276">
    <property type="component" value="Unassembled WGS sequence"/>
</dbReference>
<dbReference type="Gene3D" id="2.60.40.10">
    <property type="entry name" value="Immunoglobulins"/>
    <property type="match status" value="5"/>
</dbReference>
<sequence length="463" mass="45671">MLTEKIKRSYYPLALIAAALLSGCVEEVVDNNTTTTAAAGDDTDPPIITLLGANALTVEAGTVYTDSGASANDAKDGDISANITQSGVVDTSAPGSYILTYNVSDAAGNAATAVTRSVLVADTTPPAISLIGSSPQTVTLGASYSDQGATANDSFDGDISASIVATGSVNTGAVGSYTLTYNVADSAGNAATAITRTVNVVAVTLPADVTPPVITLTGANPQTVALGSSYSEPGASANDDRDGDISANIMIGGNVNTASIGSYTRTYNVSDAAGNAAAQVTRTVTVTEAIPPVITLSGDNPLTLEAGPAAYSDPGASANDNVDGDVSANIVMSGTVDRTTAGSYTLTYSVSDTAGNPASATRTVEVSAATAPVITLSGANPLTLEAGPAAYSDPGASANDNVDGDVSANIVMSGTVDRTTAGSYTLTYSVSDTAGNSASVTRTVDVSAATAPVISLSGANPID</sequence>
<dbReference type="FunFam" id="2.60.40.10:FF:002029">
    <property type="entry name" value="Predicted protein"/>
    <property type="match status" value="2"/>
</dbReference>
<organism evidence="3 4">
    <name type="scientific">endosymbiont of Ridgeia piscesae</name>
    <dbReference type="NCBI Taxonomy" id="54398"/>
    <lineage>
        <taxon>Bacteria</taxon>
        <taxon>Pseudomonadati</taxon>
        <taxon>Pseudomonadota</taxon>
        <taxon>Gammaproteobacteria</taxon>
        <taxon>sulfur-oxidizing symbionts</taxon>
    </lineage>
</organism>
<feature type="non-terminal residue" evidence="3">
    <location>
        <position position="463"/>
    </location>
</feature>
<evidence type="ECO:0000313" key="4">
    <source>
        <dbReference type="Proteomes" id="UP000051276"/>
    </source>
</evidence>
<dbReference type="InterPro" id="IPR013783">
    <property type="entry name" value="Ig-like_fold"/>
</dbReference>
<evidence type="ECO:0000256" key="1">
    <source>
        <dbReference type="ARBA" id="ARBA00022999"/>
    </source>
</evidence>
<dbReference type="RefSeq" id="WP_158294672.1">
    <property type="nucleotide sequence ID" value="NZ_KQ556889.1"/>
</dbReference>
<dbReference type="PANTHER" id="PTHR15127">
    <property type="entry name" value="HEAVYWEIGHT, ISOFORM A"/>
    <property type="match status" value="1"/>
</dbReference>
<feature type="domain" description="Pesticidal crystal protein Cry22Aa Ig-like" evidence="2">
    <location>
        <begin position="374"/>
        <end position="446"/>
    </location>
</feature>
<dbReference type="PROSITE" id="PS51257">
    <property type="entry name" value="PROKAR_LIPOPROTEIN"/>
    <property type="match status" value="1"/>
</dbReference>
<feature type="domain" description="Pesticidal crystal protein Cry22Aa Ig-like" evidence="2">
    <location>
        <begin position="214"/>
        <end position="286"/>
    </location>
</feature>
<accession>A0A0T5Z3K1</accession>
<name>A0A0T5Z3K1_9GAMM</name>
<proteinExistence type="predicted"/>
<dbReference type="InterPro" id="IPR051846">
    <property type="entry name" value="SH2_domain_adapters"/>
</dbReference>